<comment type="caution">
    <text evidence="7">The sequence shown here is derived from an EMBL/GenBank/DDBJ whole genome shotgun (WGS) entry which is preliminary data.</text>
</comment>
<feature type="domain" description="Amine oxidase" evidence="6">
    <location>
        <begin position="13"/>
        <end position="489"/>
    </location>
</feature>
<sequence length="490" mass="54956">MPDKKAVVIGAGIAGIAAAIRLAVKGYNVDVFEANSYPGGKLSEMVIEGYRFDAGPSLFTMPQYVDELFELAGKNPRDYFNYQKLEVVCKYFYPDGTRLCAYDHTERFAREITNATGEPTSTIINYLANSADIYNITNHVFLEQSLHQLKTYLQWGTFKSMLKLPQIDALRSMHNANRKFFKDKRLIQFFDRYATYNGSNPYQAPATLNVIPHLEHHYGAWFPDGGMFSITSSLVQLAKDLGVTFTFNKRVDEIVLINNQAKGVRVNGQDIPSDVVVSNMDVWFTYKKLLSKHVNLHPTGTLEQQRSSSALIFYWGIKRTFSELDLHNIFFSSDNGAEFEHVWKQGTVYHDPTVYINISSKYKSDDAPEGCENWFVMINVPSNDGQDWEQIIKEARANIQSKLSKILGVDISKLIACENILNPISIESKTSSYKGSIYGTSSNSKLAAFLRHSNKSNKVNGLYFCGGSVHPGGGIPLCLLSAKITSELVA</sequence>
<keyword evidence="4 5" id="KW-0560">Oxidoreductase</keyword>
<keyword evidence="3 5" id="KW-0125">Carotenoid biosynthesis</keyword>
<comment type="similarity">
    <text evidence="2 5">Belongs to the carotenoid/retinoid oxidoreductase family.</text>
</comment>
<dbReference type="NCBIfam" id="NF042421">
    <property type="entry name" value="hydcarot_desat_CrtD"/>
    <property type="match status" value="1"/>
</dbReference>
<dbReference type="RefSeq" id="WP_117384423.1">
    <property type="nucleotide sequence ID" value="NZ_QWDE01000004.1"/>
</dbReference>
<dbReference type="PANTHER" id="PTHR43734:SF7">
    <property type="entry name" value="4,4'-DIAPONEUROSPORENE OXYGENASE"/>
    <property type="match status" value="1"/>
</dbReference>
<reference evidence="7 8" key="1">
    <citation type="submission" date="2018-08" db="EMBL/GenBank/DDBJ databases">
        <title>Mucilaginibacter terrae sp. nov., isolated from manganese diggings.</title>
        <authorList>
            <person name="Huang Y."/>
            <person name="Zhou Z."/>
        </authorList>
    </citation>
    <scope>NUCLEOTIDE SEQUENCE [LARGE SCALE GENOMIC DNA]</scope>
    <source>
        <strain evidence="7 8">ZH6</strain>
    </source>
</reference>
<evidence type="ECO:0000259" key="6">
    <source>
        <dbReference type="Pfam" id="PF01593"/>
    </source>
</evidence>
<dbReference type="Gene3D" id="3.50.50.60">
    <property type="entry name" value="FAD/NAD(P)-binding domain"/>
    <property type="match status" value="2"/>
</dbReference>
<dbReference type="InterPro" id="IPR014105">
    <property type="entry name" value="Carotenoid/retinoid_OxRdtase"/>
</dbReference>
<dbReference type="EMBL" id="QWDE01000004">
    <property type="protein sequence ID" value="RFZ81602.1"/>
    <property type="molecule type" value="Genomic_DNA"/>
</dbReference>
<gene>
    <name evidence="7" type="primary">crtI</name>
    <name evidence="7" type="ORF">DYU05_17385</name>
</gene>
<comment type="pathway">
    <text evidence="1 5">Carotenoid biosynthesis.</text>
</comment>
<evidence type="ECO:0000256" key="2">
    <source>
        <dbReference type="ARBA" id="ARBA00006046"/>
    </source>
</evidence>
<dbReference type="InterPro" id="IPR054840">
    <property type="entry name" value="hydcarot_desat_CrtD"/>
</dbReference>
<dbReference type="NCBIfam" id="TIGR02734">
    <property type="entry name" value="crtI_fam"/>
    <property type="match status" value="1"/>
</dbReference>
<dbReference type="SUPFAM" id="SSF51905">
    <property type="entry name" value="FAD/NAD(P)-binding domain"/>
    <property type="match status" value="1"/>
</dbReference>
<name>A0A3E2NKS1_9SPHI</name>
<dbReference type="AlphaFoldDB" id="A0A3E2NKS1"/>
<keyword evidence="8" id="KW-1185">Reference proteome</keyword>
<dbReference type="Pfam" id="PF01593">
    <property type="entry name" value="Amino_oxidase"/>
    <property type="match status" value="1"/>
</dbReference>
<evidence type="ECO:0000256" key="1">
    <source>
        <dbReference type="ARBA" id="ARBA00004829"/>
    </source>
</evidence>
<evidence type="ECO:0000313" key="8">
    <source>
        <dbReference type="Proteomes" id="UP000260823"/>
    </source>
</evidence>
<protein>
    <submittedName>
        <fullName evidence="7">Phytoene desaturase</fullName>
    </submittedName>
</protein>
<dbReference type="GO" id="GO:0016117">
    <property type="term" value="P:carotenoid biosynthetic process"/>
    <property type="evidence" value="ECO:0007669"/>
    <property type="project" value="UniProtKB-KW"/>
</dbReference>
<organism evidence="7 8">
    <name type="scientific">Mucilaginibacter terrenus</name>
    <dbReference type="NCBI Taxonomy" id="2482727"/>
    <lineage>
        <taxon>Bacteria</taxon>
        <taxon>Pseudomonadati</taxon>
        <taxon>Bacteroidota</taxon>
        <taxon>Sphingobacteriia</taxon>
        <taxon>Sphingobacteriales</taxon>
        <taxon>Sphingobacteriaceae</taxon>
        <taxon>Mucilaginibacter</taxon>
    </lineage>
</organism>
<dbReference type="GO" id="GO:0016491">
    <property type="term" value="F:oxidoreductase activity"/>
    <property type="evidence" value="ECO:0007669"/>
    <property type="project" value="UniProtKB-KW"/>
</dbReference>
<evidence type="ECO:0000256" key="3">
    <source>
        <dbReference type="ARBA" id="ARBA00022746"/>
    </source>
</evidence>
<dbReference type="PANTHER" id="PTHR43734">
    <property type="entry name" value="PHYTOENE DESATURASE"/>
    <property type="match status" value="1"/>
</dbReference>
<proteinExistence type="inferred from homology"/>
<dbReference type="OrthoDB" id="9774675at2"/>
<evidence type="ECO:0000256" key="4">
    <source>
        <dbReference type="ARBA" id="ARBA00023002"/>
    </source>
</evidence>
<dbReference type="Proteomes" id="UP000260823">
    <property type="component" value="Unassembled WGS sequence"/>
</dbReference>
<evidence type="ECO:0000256" key="5">
    <source>
        <dbReference type="RuleBase" id="RU362075"/>
    </source>
</evidence>
<evidence type="ECO:0000313" key="7">
    <source>
        <dbReference type="EMBL" id="RFZ81602.1"/>
    </source>
</evidence>
<dbReference type="InterPro" id="IPR002937">
    <property type="entry name" value="Amino_oxidase"/>
</dbReference>
<dbReference type="InterPro" id="IPR036188">
    <property type="entry name" value="FAD/NAD-bd_sf"/>
</dbReference>
<accession>A0A3E2NKS1</accession>